<dbReference type="InterPro" id="IPR013762">
    <property type="entry name" value="Integrase-like_cat_sf"/>
</dbReference>
<comment type="similarity">
    <text evidence="1">Belongs to the 'phage' integrase family.</text>
</comment>
<dbReference type="SUPFAM" id="SSF56349">
    <property type="entry name" value="DNA breaking-rejoining enzymes"/>
    <property type="match status" value="1"/>
</dbReference>
<name>A0A0F9JEN4_9ZZZZ</name>
<sequence>LEFLTFSGLRRSELLQLPWSQVHLEDRIFILEDTKNGLDVEFPITDRLAEIFNRRNEYKVSEYVFGTEGKKGYLTDPKKTLKRVCKLAEVKITSHDLRRTFTSMAESSGVSGYLLKRLLNHITDKSDVTAGYLILTAEELKEPAEKVTETIAKYAGLIEPEPENKMTEMKILLANLTKEQKIELMSTLLN</sequence>
<dbReference type="GO" id="GO:0006310">
    <property type="term" value="P:DNA recombination"/>
    <property type="evidence" value="ECO:0007669"/>
    <property type="project" value="UniProtKB-KW"/>
</dbReference>
<evidence type="ECO:0000256" key="5">
    <source>
        <dbReference type="ARBA" id="ARBA00023296"/>
    </source>
</evidence>
<dbReference type="Pfam" id="PF00589">
    <property type="entry name" value="Phage_integrase"/>
    <property type="match status" value="1"/>
</dbReference>
<dbReference type="EMBL" id="LAZR01016492">
    <property type="protein sequence ID" value="KKM04266.1"/>
    <property type="molecule type" value="Genomic_DNA"/>
</dbReference>
<organism evidence="7">
    <name type="scientific">marine sediment metagenome</name>
    <dbReference type="NCBI Taxonomy" id="412755"/>
    <lineage>
        <taxon>unclassified sequences</taxon>
        <taxon>metagenomes</taxon>
        <taxon>ecological metagenomes</taxon>
    </lineage>
</organism>
<dbReference type="AlphaFoldDB" id="A0A0F9JEN4"/>
<comment type="caution">
    <text evidence="7">The sequence shown here is derived from an EMBL/GenBank/DDBJ whole genome shotgun (WGS) entry which is preliminary data.</text>
</comment>
<dbReference type="GO" id="GO:0046718">
    <property type="term" value="P:symbiont entry into host cell"/>
    <property type="evidence" value="ECO:0007669"/>
    <property type="project" value="UniProtKB-KW"/>
</dbReference>
<accession>A0A0F9JEN4</accession>
<dbReference type="Gene3D" id="1.10.443.10">
    <property type="entry name" value="Intergrase catalytic core"/>
    <property type="match status" value="1"/>
</dbReference>
<evidence type="ECO:0000259" key="6">
    <source>
        <dbReference type="PROSITE" id="PS51898"/>
    </source>
</evidence>
<keyword evidence="3" id="KW-0233">DNA recombination</keyword>
<proteinExistence type="inferred from homology"/>
<keyword evidence="4" id="KW-1179">Viral genome integration</keyword>
<evidence type="ECO:0000256" key="4">
    <source>
        <dbReference type="ARBA" id="ARBA00023195"/>
    </source>
</evidence>
<gene>
    <name evidence="7" type="ORF">LCGC14_1765970</name>
</gene>
<dbReference type="InterPro" id="IPR050808">
    <property type="entry name" value="Phage_Integrase"/>
</dbReference>
<feature type="domain" description="Tyr recombinase" evidence="6">
    <location>
        <begin position="1"/>
        <end position="145"/>
    </location>
</feature>
<evidence type="ECO:0000256" key="1">
    <source>
        <dbReference type="ARBA" id="ARBA00008857"/>
    </source>
</evidence>
<dbReference type="GO" id="GO:0075713">
    <property type="term" value="P:establishment of integrated proviral latency"/>
    <property type="evidence" value="ECO:0007669"/>
    <property type="project" value="UniProtKB-KW"/>
</dbReference>
<feature type="non-terminal residue" evidence="7">
    <location>
        <position position="1"/>
    </location>
</feature>
<dbReference type="GO" id="GO:0015074">
    <property type="term" value="P:DNA integration"/>
    <property type="evidence" value="ECO:0007669"/>
    <property type="project" value="UniProtKB-KW"/>
</dbReference>
<dbReference type="PROSITE" id="PS51898">
    <property type="entry name" value="TYR_RECOMBINASE"/>
    <property type="match status" value="1"/>
</dbReference>
<protein>
    <recommendedName>
        <fullName evidence="6">Tyr recombinase domain-containing protein</fullName>
    </recommendedName>
</protein>
<evidence type="ECO:0000313" key="7">
    <source>
        <dbReference type="EMBL" id="KKM04266.1"/>
    </source>
</evidence>
<dbReference type="PANTHER" id="PTHR30629">
    <property type="entry name" value="PROPHAGE INTEGRASE"/>
    <property type="match status" value="1"/>
</dbReference>
<keyword evidence="2" id="KW-0229">DNA integration</keyword>
<dbReference type="InterPro" id="IPR002104">
    <property type="entry name" value="Integrase_catalytic"/>
</dbReference>
<evidence type="ECO:0000256" key="2">
    <source>
        <dbReference type="ARBA" id="ARBA00022908"/>
    </source>
</evidence>
<dbReference type="GO" id="GO:0003677">
    <property type="term" value="F:DNA binding"/>
    <property type="evidence" value="ECO:0007669"/>
    <property type="project" value="InterPro"/>
</dbReference>
<dbReference type="GO" id="GO:0044826">
    <property type="term" value="P:viral genome integration into host DNA"/>
    <property type="evidence" value="ECO:0007669"/>
    <property type="project" value="UniProtKB-KW"/>
</dbReference>
<dbReference type="PANTHER" id="PTHR30629:SF2">
    <property type="entry name" value="PROPHAGE INTEGRASE INTS-RELATED"/>
    <property type="match status" value="1"/>
</dbReference>
<reference evidence="7" key="1">
    <citation type="journal article" date="2015" name="Nature">
        <title>Complex archaea that bridge the gap between prokaryotes and eukaryotes.</title>
        <authorList>
            <person name="Spang A."/>
            <person name="Saw J.H."/>
            <person name="Jorgensen S.L."/>
            <person name="Zaremba-Niedzwiedzka K."/>
            <person name="Martijn J."/>
            <person name="Lind A.E."/>
            <person name="van Eijk R."/>
            <person name="Schleper C."/>
            <person name="Guy L."/>
            <person name="Ettema T.J."/>
        </authorList>
    </citation>
    <scope>NUCLEOTIDE SEQUENCE</scope>
</reference>
<evidence type="ECO:0000256" key="3">
    <source>
        <dbReference type="ARBA" id="ARBA00023172"/>
    </source>
</evidence>
<keyword evidence="5" id="KW-1160">Virus entry into host cell</keyword>
<dbReference type="InterPro" id="IPR011010">
    <property type="entry name" value="DNA_brk_join_enz"/>
</dbReference>